<reference evidence="7 8" key="1">
    <citation type="journal article" date="2018" name="Front. Microbiol.">
        <title>Genomic and genetic insights into a cosmopolitan fungus, Paecilomyces variotii (Eurotiales).</title>
        <authorList>
            <person name="Urquhart A.S."/>
            <person name="Mondo S.J."/>
            <person name="Makela M.R."/>
            <person name="Hane J.K."/>
            <person name="Wiebenga A."/>
            <person name="He G."/>
            <person name="Mihaltcheva S."/>
            <person name="Pangilinan J."/>
            <person name="Lipzen A."/>
            <person name="Barry K."/>
            <person name="de Vries R.P."/>
            <person name="Grigoriev I.V."/>
            <person name="Idnurm A."/>
        </authorList>
    </citation>
    <scope>NUCLEOTIDE SEQUENCE [LARGE SCALE GENOMIC DNA]</scope>
    <source>
        <strain evidence="7 8">CBS 101075</strain>
    </source>
</reference>
<evidence type="ECO:0000256" key="1">
    <source>
        <dbReference type="ARBA" id="ARBA00004141"/>
    </source>
</evidence>
<protein>
    <recommendedName>
        <fullName evidence="5">Copper transport protein</fullName>
    </recommendedName>
</protein>
<proteinExistence type="inferred from homology"/>
<comment type="similarity">
    <text evidence="5">Belongs to the copper transporter (Ctr) (TC 1.A.56) family. SLC31A subfamily.</text>
</comment>
<accession>A0A443I3L8</accession>
<evidence type="ECO:0000256" key="6">
    <source>
        <dbReference type="SAM" id="MobiDB-lite"/>
    </source>
</evidence>
<name>A0A443I3L8_BYSSP</name>
<dbReference type="GO" id="GO:0005375">
    <property type="term" value="F:copper ion transmembrane transporter activity"/>
    <property type="evidence" value="ECO:0007669"/>
    <property type="project" value="UniProtKB-UniRule"/>
</dbReference>
<dbReference type="GO" id="GO:0005886">
    <property type="term" value="C:plasma membrane"/>
    <property type="evidence" value="ECO:0007669"/>
    <property type="project" value="TreeGrafter"/>
</dbReference>
<gene>
    <name evidence="7" type="ORF">C8Q69DRAFT_517521</name>
</gene>
<feature type="compositionally biased region" description="Basic and acidic residues" evidence="6">
    <location>
        <begin position="136"/>
        <end position="145"/>
    </location>
</feature>
<dbReference type="PANTHER" id="PTHR12483:SF27">
    <property type="entry name" value="COPPER TRANSPORT PROTEIN CTR1"/>
    <property type="match status" value="1"/>
</dbReference>
<keyword evidence="5" id="KW-0813">Transport</keyword>
<evidence type="ECO:0000256" key="4">
    <source>
        <dbReference type="ARBA" id="ARBA00023136"/>
    </source>
</evidence>
<dbReference type="Proteomes" id="UP000283841">
    <property type="component" value="Unassembled WGS sequence"/>
</dbReference>
<keyword evidence="4 5" id="KW-0472">Membrane</keyword>
<keyword evidence="8" id="KW-1185">Reference proteome</keyword>
<dbReference type="PANTHER" id="PTHR12483">
    <property type="entry name" value="SOLUTE CARRIER FAMILY 31 COPPER TRANSPORTERS"/>
    <property type="match status" value="1"/>
</dbReference>
<dbReference type="EMBL" id="RCNU01000002">
    <property type="protein sequence ID" value="RWQ98627.1"/>
    <property type="molecule type" value="Genomic_DNA"/>
</dbReference>
<feature type="region of interest" description="Disordered" evidence="6">
    <location>
        <begin position="120"/>
        <end position="150"/>
    </location>
</feature>
<comment type="subcellular location">
    <subcellularLocation>
        <location evidence="1 5">Membrane</location>
        <topology evidence="1 5">Multi-pass membrane protein</topology>
    </subcellularLocation>
</comment>
<sequence length="239" mass="26741">MNMTMGMGHDNPTNGTESVQSHGMAMPAIFTTGMHVTLFFKDWTTASYSSYVLTLFFLFLLAWFNRFLGILKLQLESRAHSVHHIPSAPVLASAAARRPRNIKEHMSPLPLYMEIDKNDDENSSQFPSTPFLRPQGQREHGRRLDSNGADQSQSFITRSFRRLCSAWTLTRPWSWKHDGICSFLEGVRASIGYLLMLAVMTFNIGVFSAVISGIIVSELVLGRYAGHSPGWQDGACHDG</sequence>
<dbReference type="GeneID" id="39602696"/>
<dbReference type="RefSeq" id="XP_028488272.1">
    <property type="nucleotide sequence ID" value="XM_028633419.1"/>
</dbReference>
<evidence type="ECO:0000313" key="7">
    <source>
        <dbReference type="EMBL" id="RWQ98627.1"/>
    </source>
</evidence>
<dbReference type="InterPro" id="IPR007274">
    <property type="entry name" value="Cop_transporter"/>
</dbReference>
<dbReference type="STRING" id="264951.A0A443I3L8"/>
<organism evidence="7 8">
    <name type="scientific">Byssochlamys spectabilis</name>
    <name type="common">Paecilomyces variotii</name>
    <dbReference type="NCBI Taxonomy" id="264951"/>
    <lineage>
        <taxon>Eukaryota</taxon>
        <taxon>Fungi</taxon>
        <taxon>Dikarya</taxon>
        <taxon>Ascomycota</taxon>
        <taxon>Pezizomycotina</taxon>
        <taxon>Eurotiomycetes</taxon>
        <taxon>Eurotiomycetidae</taxon>
        <taxon>Eurotiales</taxon>
        <taxon>Thermoascaceae</taxon>
        <taxon>Paecilomyces</taxon>
    </lineage>
</organism>
<comment type="caution">
    <text evidence="7">The sequence shown here is derived from an EMBL/GenBank/DDBJ whole genome shotgun (WGS) entry which is preliminary data.</text>
</comment>
<evidence type="ECO:0000256" key="5">
    <source>
        <dbReference type="RuleBase" id="RU367022"/>
    </source>
</evidence>
<keyword evidence="5" id="KW-0186">Copper</keyword>
<evidence type="ECO:0000256" key="3">
    <source>
        <dbReference type="ARBA" id="ARBA00022989"/>
    </source>
</evidence>
<feature type="transmembrane region" description="Helical" evidence="5">
    <location>
        <begin position="193"/>
        <end position="216"/>
    </location>
</feature>
<evidence type="ECO:0000256" key="2">
    <source>
        <dbReference type="ARBA" id="ARBA00022692"/>
    </source>
</evidence>
<keyword evidence="3 5" id="KW-1133">Transmembrane helix</keyword>
<dbReference type="AlphaFoldDB" id="A0A443I3L8"/>
<dbReference type="Pfam" id="PF04145">
    <property type="entry name" value="Ctr"/>
    <property type="match status" value="1"/>
</dbReference>
<keyword evidence="2 5" id="KW-0812">Transmembrane</keyword>
<keyword evidence="5" id="KW-0406">Ion transport</keyword>
<keyword evidence="5" id="KW-0187">Copper transport</keyword>
<evidence type="ECO:0000313" key="8">
    <source>
        <dbReference type="Proteomes" id="UP000283841"/>
    </source>
</evidence>
<dbReference type="VEuPathDB" id="FungiDB:C8Q69DRAFT_517521"/>
<feature type="transmembrane region" description="Helical" evidence="5">
    <location>
        <begin position="48"/>
        <end position="68"/>
    </location>
</feature>